<sequence>MGRKKGWLCQEKGTGALVKQEIEMEKALISPIPTAQEGQEESSQGTEPQWDSRLQLAPDKEYYKKNEEVMLSCPEGFQPPFTHVKCGSEVQSIIHGKPIYRDVWSRKDSRGSWVRIRSSMVCRDVLQVDRDTLEVSSTSIKLNWTCRFPDACQGIRAMCRLSVPSSPSCEAEEVNGEQTLHGQEGTFTCSPLQPFTEYSVTMEFSPNTTLFSWVFRTGEAVPDKVEELWLDPDSGSLRWKALSSCKGKIIGYELSITVRNAGDSSAMETELRRLDGSVTEYRLPERSPAGSYAVTIRGLTRAGAGPALMKEFQASTPARLFPPQSWPADTSFHCPHCPHPTDCRPCRGHHLIVAATQNSSVIKSICAGQLPFLNNSIYMAAHLNLTAPRDFVLGDGSRGFQYHNPALHPGWDYSAVLLLERPLPQVPSGGSCSLRVLPAGLGPSVCLGPGRMVSLGSLATAGSLGGPGWGPLLPGKVVLQEWAELCLVSPPTGTEAHLCLLQLLPW</sequence>
<proteinExistence type="predicted"/>
<keyword evidence="6" id="KW-1185">Reference proteome</keyword>
<accession>A0A8C5U2K0</accession>
<organism evidence="5 6">
    <name type="scientific">Malurus cyaneus samueli</name>
    <dbReference type="NCBI Taxonomy" id="2593467"/>
    <lineage>
        <taxon>Eukaryota</taxon>
        <taxon>Metazoa</taxon>
        <taxon>Chordata</taxon>
        <taxon>Craniata</taxon>
        <taxon>Vertebrata</taxon>
        <taxon>Euteleostomi</taxon>
        <taxon>Archelosauria</taxon>
        <taxon>Archosauria</taxon>
        <taxon>Dinosauria</taxon>
        <taxon>Saurischia</taxon>
        <taxon>Theropoda</taxon>
        <taxon>Coelurosauria</taxon>
        <taxon>Aves</taxon>
        <taxon>Neognathae</taxon>
        <taxon>Neoaves</taxon>
        <taxon>Telluraves</taxon>
        <taxon>Australaves</taxon>
        <taxon>Passeriformes</taxon>
        <taxon>Meliphagoidea</taxon>
        <taxon>Maluridae</taxon>
        <taxon>Malurus</taxon>
    </lineage>
</organism>
<dbReference type="OrthoDB" id="9204546at2759"/>
<dbReference type="SUPFAM" id="SSF49265">
    <property type="entry name" value="Fibronectin type III"/>
    <property type="match status" value="1"/>
</dbReference>
<dbReference type="PANTHER" id="PTHR24051">
    <property type="entry name" value="SUSHI DOMAIN-CONTAINING PROTEIN 1"/>
    <property type="match status" value="1"/>
</dbReference>
<dbReference type="AlphaFoldDB" id="A0A8C5U2K0"/>
<dbReference type="PROSITE" id="PS50853">
    <property type="entry name" value="FN3"/>
    <property type="match status" value="1"/>
</dbReference>
<evidence type="ECO:0000256" key="1">
    <source>
        <dbReference type="ARBA" id="ARBA00022737"/>
    </source>
</evidence>
<keyword evidence="2" id="KW-1015">Disulfide bond</keyword>
<evidence type="ECO:0000256" key="2">
    <source>
        <dbReference type="ARBA" id="ARBA00023157"/>
    </source>
</evidence>
<dbReference type="Gene3D" id="2.60.40.10">
    <property type="entry name" value="Immunoglobulins"/>
    <property type="match status" value="1"/>
</dbReference>
<name>A0A8C5U2K0_9PASS</name>
<keyword evidence="1" id="KW-0677">Repeat</keyword>
<dbReference type="InterPro" id="IPR036116">
    <property type="entry name" value="FN3_sf"/>
</dbReference>
<evidence type="ECO:0000313" key="6">
    <source>
        <dbReference type="Proteomes" id="UP000694560"/>
    </source>
</evidence>
<dbReference type="Proteomes" id="UP000694560">
    <property type="component" value="Unplaced"/>
</dbReference>
<feature type="region of interest" description="Disordered" evidence="3">
    <location>
        <begin position="28"/>
        <end position="51"/>
    </location>
</feature>
<dbReference type="InterPro" id="IPR013783">
    <property type="entry name" value="Ig-like_fold"/>
</dbReference>
<reference evidence="5" key="1">
    <citation type="submission" date="2025-08" db="UniProtKB">
        <authorList>
            <consortium name="Ensembl"/>
        </authorList>
    </citation>
    <scope>IDENTIFICATION</scope>
</reference>
<feature type="domain" description="Fibronectin type-III" evidence="4">
    <location>
        <begin position="221"/>
        <end position="319"/>
    </location>
</feature>
<evidence type="ECO:0000256" key="3">
    <source>
        <dbReference type="SAM" id="MobiDB-lite"/>
    </source>
</evidence>
<dbReference type="Ensembl" id="ENSMCST00000016364.1">
    <property type="protein sequence ID" value="ENSMCSP00000015956.1"/>
    <property type="gene ID" value="ENSMCSG00000011216.1"/>
</dbReference>
<dbReference type="InterPro" id="IPR051622">
    <property type="entry name" value="R-tyr_protein_phosphatases"/>
</dbReference>
<dbReference type="CDD" id="cd00063">
    <property type="entry name" value="FN3"/>
    <property type="match status" value="1"/>
</dbReference>
<dbReference type="PANTHER" id="PTHR24051:SF6">
    <property type="entry name" value="FIBRONECTIN TYPE-III DOMAIN-CONTAINING PROTEIN-RELATED"/>
    <property type="match status" value="1"/>
</dbReference>
<dbReference type="InterPro" id="IPR003961">
    <property type="entry name" value="FN3_dom"/>
</dbReference>
<evidence type="ECO:0000313" key="5">
    <source>
        <dbReference type="Ensembl" id="ENSMCSP00000015956.1"/>
    </source>
</evidence>
<evidence type="ECO:0000259" key="4">
    <source>
        <dbReference type="PROSITE" id="PS50853"/>
    </source>
</evidence>
<protein>
    <recommendedName>
        <fullName evidence="4">Fibronectin type-III domain-containing protein</fullName>
    </recommendedName>
</protein>
<reference evidence="5" key="2">
    <citation type="submission" date="2025-09" db="UniProtKB">
        <authorList>
            <consortium name="Ensembl"/>
        </authorList>
    </citation>
    <scope>IDENTIFICATION</scope>
</reference>